<evidence type="ECO:0000256" key="3">
    <source>
        <dbReference type="ARBA" id="ARBA00022679"/>
    </source>
</evidence>
<feature type="binding site" evidence="6">
    <location>
        <position position="319"/>
    </location>
    <ligand>
        <name>S-adenosyl-L-methionine</name>
        <dbReference type="ChEBI" id="CHEBI:59789"/>
    </ligand>
</feature>
<feature type="active site" description="Nucleophile" evidence="6">
    <location>
        <position position="372"/>
    </location>
</feature>
<dbReference type="SUPFAM" id="SSF48013">
    <property type="entry name" value="NusB-like"/>
    <property type="match status" value="1"/>
</dbReference>
<evidence type="ECO:0000313" key="9">
    <source>
        <dbReference type="EMBL" id="RMI27303.1"/>
    </source>
</evidence>
<evidence type="ECO:0000256" key="7">
    <source>
        <dbReference type="SAM" id="MobiDB-lite"/>
    </source>
</evidence>
<dbReference type="PROSITE" id="PS51686">
    <property type="entry name" value="SAM_MT_RSMB_NOP"/>
    <property type="match status" value="1"/>
</dbReference>
<gene>
    <name evidence="9" type="ORF">EBE87_02755</name>
</gene>
<feature type="region of interest" description="Disordered" evidence="7">
    <location>
        <begin position="1"/>
        <end position="33"/>
    </location>
</feature>
<dbReference type="InterPro" id="IPR049560">
    <property type="entry name" value="MeTrfase_RsmB-F_NOP2_cat"/>
</dbReference>
<evidence type="ECO:0000259" key="8">
    <source>
        <dbReference type="PROSITE" id="PS51686"/>
    </source>
</evidence>
<evidence type="ECO:0000256" key="5">
    <source>
        <dbReference type="ARBA" id="ARBA00022884"/>
    </source>
</evidence>
<dbReference type="InterPro" id="IPR001678">
    <property type="entry name" value="MeTrfase_RsmB-F_NOP2_dom"/>
</dbReference>
<dbReference type="Gene3D" id="1.10.940.10">
    <property type="entry name" value="NusB-like"/>
    <property type="match status" value="1"/>
</dbReference>
<dbReference type="Proteomes" id="UP000274097">
    <property type="component" value="Unassembled WGS sequence"/>
</dbReference>
<keyword evidence="2 6" id="KW-0489">Methyltransferase</keyword>
<evidence type="ECO:0000256" key="2">
    <source>
        <dbReference type="ARBA" id="ARBA00022603"/>
    </source>
</evidence>
<evidence type="ECO:0000256" key="1">
    <source>
        <dbReference type="ARBA" id="ARBA00007494"/>
    </source>
</evidence>
<feature type="binding site" evidence="6">
    <location>
        <begin position="256"/>
        <end position="262"/>
    </location>
    <ligand>
        <name>S-adenosyl-L-methionine</name>
        <dbReference type="ChEBI" id="CHEBI:59789"/>
    </ligand>
</feature>
<dbReference type="InterPro" id="IPR029063">
    <property type="entry name" value="SAM-dependent_MTases_sf"/>
</dbReference>
<keyword evidence="3 6" id="KW-0808">Transferase</keyword>
<comment type="similarity">
    <text evidence="1 6">Belongs to the class I-like SAM-binding methyltransferase superfamily. RsmB/NOP family.</text>
</comment>
<dbReference type="RefSeq" id="WP_122139861.1">
    <property type="nucleotide sequence ID" value="NZ_RFLX01000001.1"/>
</dbReference>
<feature type="binding site" evidence="6">
    <location>
        <position position="277"/>
    </location>
    <ligand>
        <name>S-adenosyl-L-methionine</name>
        <dbReference type="ChEBI" id="CHEBI:59789"/>
    </ligand>
</feature>
<dbReference type="GO" id="GO:0032259">
    <property type="term" value="P:methylation"/>
    <property type="evidence" value="ECO:0007669"/>
    <property type="project" value="UniProtKB-KW"/>
</dbReference>
<proteinExistence type="inferred from homology"/>
<feature type="compositionally biased region" description="Basic and acidic residues" evidence="7">
    <location>
        <begin position="11"/>
        <end position="22"/>
    </location>
</feature>
<accession>A0ABX9VR09</accession>
<dbReference type="InterPro" id="IPR023267">
    <property type="entry name" value="RCMT"/>
</dbReference>
<dbReference type="PANTHER" id="PTHR22807:SF61">
    <property type="entry name" value="NOL1_NOP2_SUN FAMILY PROTEIN _ ANTITERMINATION NUSB DOMAIN-CONTAINING PROTEIN"/>
    <property type="match status" value="1"/>
</dbReference>
<dbReference type="PROSITE" id="PS01153">
    <property type="entry name" value="NOL1_NOP2_SUN"/>
    <property type="match status" value="1"/>
</dbReference>
<keyword evidence="10" id="KW-1185">Reference proteome</keyword>
<evidence type="ECO:0000256" key="4">
    <source>
        <dbReference type="ARBA" id="ARBA00022691"/>
    </source>
</evidence>
<dbReference type="Gene3D" id="3.40.50.150">
    <property type="entry name" value="Vaccinia Virus protein VP39"/>
    <property type="match status" value="1"/>
</dbReference>
<keyword evidence="5 6" id="KW-0694">RNA-binding</keyword>
<evidence type="ECO:0000256" key="6">
    <source>
        <dbReference type="PROSITE-ProRule" id="PRU01023"/>
    </source>
</evidence>
<dbReference type="SUPFAM" id="SSF53335">
    <property type="entry name" value="S-adenosyl-L-methionine-dependent methyltransferases"/>
    <property type="match status" value="1"/>
</dbReference>
<keyword evidence="4 6" id="KW-0949">S-adenosyl-L-methionine</keyword>
<dbReference type="PANTHER" id="PTHR22807">
    <property type="entry name" value="NOP2 YEAST -RELATED NOL1/NOP2/FMU SUN DOMAIN-CONTAINING"/>
    <property type="match status" value="1"/>
</dbReference>
<dbReference type="InterPro" id="IPR006027">
    <property type="entry name" value="NusB_RsmB_TIM44"/>
</dbReference>
<comment type="caution">
    <text evidence="9">The sequence shown here is derived from an EMBL/GenBank/DDBJ whole genome shotgun (WGS) entry which is preliminary data.</text>
</comment>
<dbReference type="PRINTS" id="PR02008">
    <property type="entry name" value="RCMTFAMILY"/>
</dbReference>
<sequence>MKSPSHSPQGRRPDPRRADGARPGKPPARNPTRVAALALLTAVLERHRPMEEALDALPPSDPRDRAAAHRIAAAVLRRLGSLDAVLEPFLRREPPPEVRQVLRIGAAELLLLATPPHAAVASCVDLVPRPFAGLVNAVLRKVGAEGAAALEDLDGERLDTPGWLWTAWHKAYGPGVRAIARAHRLPAPLDLSLKAGTALPEGAVLLPTGTVRLPAGTRITELPAFIEGAAWAQDAAAALPARLLAARAGERVADLCAAPGGKTAQLAATGAEVVAVERDPTRILRLRENLARLGLDARVVQGDATEWDPGHRFDAILLDAPCSATGTIRRHPDVPYLKRPTDIPTLAGLQGPMLAHAAKLLAPGGRLVFATCSLQPEEGEAQAANPPAGLLPDPIRAEEVPGLEGAITPEGWLRTRPDLWEEHGGMDGFFMARFRAAE</sequence>
<dbReference type="EMBL" id="RFLX01000001">
    <property type="protein sequence ID" value="RMI27303.1"/>
    <property type="molecule type" value="Genomic_DNA"/>
</dbReference>
<dbReference type="InterPro" id="IPR018314">
    <property type="entry name" value="RsmB/NOL1/NOP2-like_CS"/>
</dbReference>
<dbReference type="InterPro" id="IPR035926">
    <property type="entry name" value="NusB-like_sf"/>
</dbReference>
<evidence type="ECO:0000313" key="10">
    <source>
        <dbReference type="Proteomes" id="UP000274097"/>
    </source>
</evidence>
<name>A0ABX9VR09_9PROT</name>
<reference evidence="9 10" key="1">
    <citation type="submission" date="2018-10" db="EMBL/GenBank/DDBJ databases">
        <title>Roseomonas sp. nov., isolated from feces of Tibetan antelopes in the Qinghai-Tibet plateau, China.</title>
        <authorList>
            <person name="Tian Z."/>
        </authorList>
    </citation>
    <scope>NUCLEOTIDE SEQUENCE [LARGE SCALE GENOMIC DNA]</scope>
    <source>
        <strain evidence="9 10">Z23</strain>
    </source>
</reference>
<dbReference type="GO" id="GO:0008168">
    <property type="term" value="F:methyltransferase activity"/>
    <property type="evidence" value="ECO:0007669"/>
    <property type="project" value="UniProtKB-KW"/>
</dbReference>
<feature type="binding site" evidence="6">
    <location>
        <position position="303"/>
    </location>
    <ligand>
        <name>S-adenosyl-L-methionine</name>
        <dbReference type="ChEBI" id="CHEBI:59789"/>
    </ligand>
</feature>
<protein>
    <submittedName>
        <fullName evidence="9">Methyltransferase domain-containing protein</fullName>
    </submittedName>
</protein>
<dbReference type="CDD" id="cd02440">
    <property type="entry name" value="AdoMet_MTases"/>
    <property type="match status" value="1"/>
</dbReference>
<feature type="domain" description="SAM-dependent MTase RsmB/NOP-type" evidence="8">
    <location>
        <begin position="152"/>
        <end position="437"/>
    </location>
</feature>
<organism evidence="9 10">
    <name type="scientific">Teichococcus wenyumeiae</name>
    <dbReference type="NCBI Taxonomy" id="2478470"/>
    <lineage>
        <taxon>Bacteria</taxon>
        <taxon>Pseudomonadati</taxon>
        <taxon>Pseudomonadota</taxon>
        <taxon>Alphaproteobacteria</taxon>
        <taxon>Acetobacterales</taxon>
        <taxon>Roseomonadaceae</taxon>
        <taxon>Roseomonas</taxon>
    </lineage>
</organism>
<dbReference type="Pfam" id="PF01189">
    <property type="entry name" value="Methyltr_RsmB-F"/>
    <property type="match status" value="1"/>
</dbReference>
<dbReference type="Pfam" id="PF01029">
    <property type="entry name" value="NusB"/>
    <property type="match status" value="1"/>
</dbReference>